<organism evidence="11 12">
    <name type="scientific">Pseudodesulfovibrio indicus</name>
    <dbReference type="NCBI Taxonomy" id="1716143"/>
    <lineage>
        <taxon>Bacteria</taxon>
        <taxon>Pseudomonadati</taxon>
        <taxon>Thermodesulfobacteriota</taxon>
        <taxon>Desulfovibrionia</taxon>
        <taxon>Desulfovibrionales</taxon>
        <taxon>Desulfovibrionaceae</taxon>
    </lineage>
</organism>
<feature type="coiled-coil region" evidence="8">
    <location>
        <begin position="190"/>
        <end position="255"/>
    </location>
</feature>
<protein>
    <submittedName>
        <fullName evidence="11">Outer membrane protein TolC</fullName>
    </submittedName>
</protein>
<dbReference type="PANTHER" id="PTHR30026">
    <property type="entry name" value="OUTER MEMBRANE PROTEIN TOLC"/>
    <property type="match status" value="1"/>
</dbReference>
<gene>
    <name evidence="11" type="ORF">EDC59_103249</name>
</gene>
<evidence type="ECO:0000313" key="12">
    <source>
        <dbReference type="Proteomes" id="UP000295506"/>
    </source>
</evidence>
<dbReference type="GO" id="GO:1990281">
    <property type="term" value="C:efflux pump complex"/>
    <property type="evidence" value="ECO:0007669"/>
    <property type="project" value="TreeGrafter"/>
</dbReference>
<dbReference type="Proteomes" id="UP000295506">
    <property type="component" value="Unassembled WGS sequence"/>
</dbReference>
<evidence type="ECO:0000313" key="11">
    <source>
        <dbReference type="EMBL" id="TDT89950.1"/>
    </source>
</evidence>
<dbReference type="SUPFAM" id="SSF56954">
    <property type="entry name" value="Outer membrane efflux proteins (OEP)"/>
    <property type="match status" value="1"/>
</dbReference>
<evidence type="ECO:0000256" key="3">
    <source>
        <dbReference type="ARBA" id="ARBA00022448"/>
    </source>
</evidence>
<accession>A0AA94PM93</accession>
<dbReference type="GO" id="GO:0015288">
    <property type="term" value="F:porin activity"/>
    <property type="evidence" value="ECO:0007669"/>
    <property type="project" value="TreeGrafter"/>
</dbReference>
<dbReference type="GO" id="GO:0009279">
    <property type="term" value="C:cell outer membrane"/>
    <property type="evidence" value="ECO:0007669"/>
    <property type="project" value="UniProtKB-SubCell"/>
</dbReference>
<evidence type="ECO:0000256" key="8">
    <source>
        <dbReference type="SAM" id="Coils"/>
    </source>
</evidence>
<dbReference type="PANTHER" id="PTHR30026:SF20">
    <property type="entry name" value="OUTER MEMBRANE PROTEIN TOLC"/>
    <property type="match status" value="1"/>
</dbReference>
<feature type="coiled-coil region" evidence="8">
    <location>
        <begin position="403"/>
        <end position="461"/>
    </location>
</feature>
<evidence type="ECO:0000256" key="7">
    <source>
        <dbReference type="ARBA" id="ARBA00023237"/>
    </source>
</evidence>
<name>A0AA94PM93_9BACT</name>
<keyword evidence="8" id="KW-0175">Coiled coil</keyword>
<keyword evidence="6" id="KW-0472">Membrane</keyword>
<dbReference type="EMBL" id="SOBK01000003">
    <property type="protein sequence ID" value="TDT89950.1"/>
    <property type="molecule type" value="Genomic_DNA"/>
</dbReference>
<dbReference type="InterPro" id="IPR003423">
    <property type="entry name" value="OMP_efflux"/>
</dbReference>
<comment type="subcellular location">
    <subcellularLocation>
        <location evidence="1">Cell outer membrane</location>
    </subcellularLocation>
</comment>
<evidence type="ECO:0000256" key="6">
    <source>
        <dbReference type="ARBA" id="ARBA00023136"/>
    </source>
</evidence>
<feature type="compositionally biased region" description="Low complexity" evidence="9">
    <location>
        <begin position="27"/>
        <end position="45"/>
    </location>
</feature>
<dbReference type="AlphaFoldDB" id="A0AA94PM93"/>
<feature type="signal peptide" evidence="10">
    <location>
        <begin position="1"/>
        <end position="25"/>
    </location>
</feature>
<evidence type="ECO:0000256" key="9">
    <source>
        <dbReference type="SAM" id="MobiDB-lite"/>
    </source>
</evidence>
<evidence type="ECO:0000256" key="5">
    <source>
        <dbReference type="ARBA" id="ARBA00022692"/>
    </source>
</evidence>
<evidence type="ECO:0000256" key="2">
    <source>
        <dbReference type="ARBA" id="ARBA00007613"/>
    </source>
</evidence>
<dbReference type="InterPro" id="IPR051906">
    <property type="entry name" value="TolC-like"/>
</dbReference>
<keyword evidence="3" id="KW-0813">Transport</keyword>
<evidence type="ECO:0000256" key="4">
    <source>
        <dbReference type="ARBA" id="ARBA00022452"/>
    </source>
</evidence>
<keyword evidence="4" id="KW-1134">Transmembrane beta strand</keyword>
<dbReference type="Pfam" id="PF02321">
    <property type="entry name" value="OEP"/>
    <property type="match status" value="2"/>
</dbReference>
<feature type="region of interest" description="Disordered" evidence="9">
    <location>
        <begin position="27"/>
        <end position="51"/>
    </location>
</feature>
<evidence type="ECO:0000256" key="10">
    <source>
        <dbReference type="SAM" id="SignalP"/>
    </source>
</evidence>
<evidence type="ECO:0000256" key="1">
    <source>
        <dbReference type="ARBA" id="ARBA00004442"/>
    </source>
</evidence>
<comment type="caution">
    <text evidence="11">The sequence shown here is derived from an EMBL/GenBank/DDBJ whole genome shotgun (WGS) entry which is preliminary data.</text>
</comment>
<dbReference type="Gene3D" id="1.20.1600.10">
    <property type="entry name" value="Outer membrane efflux proteins (OEP)"/>
    <property type="match status" value="1"/>
</dbReference>
<sequence>MHRKRYLFLALILTVVLAGAGIASAQDAAPAQGPDGAQTAQPAPAMDQQAEQPAPILTQPAPAPVADDGGISGPFDLERCVTRALNANPSMTGIRAQLQGAQFGENSALGKFGPALKGTYGYTYYDRKYTSSNEHSDWVGSLNLTQPVFTGFNLLAGWQKSKLNKESTEAQLTNVELTLVESVQSNFLSLLKARMDVKSAEDSVARLESQLKVTTAFYDVGLRPKAEVLDAEVDLATAKQELLRARNNVSTQEAQLNTLLNIPIEAEVEYVGELKYIPFDLSLRDCLTRAYANRPDLLIGQKSVDMAQKDVTMAESSFYPQVDATWDYVNRGDDPGLNGGGAYSERASEYWTAGVGASMDIFQWGSDYYNSRQFAQVVKQMEAELENTRLNAGFEVKRSLLNIQEAADRISVAQKSVVAAEEAYRMAVARYQAQVGTNTDVLNAQERLTFAEAQLSQALADYGTAVSALYVAMGEKNLGLKEIK</sequence>
<feature type="chain" id="PRO_5041669433" evidence="10">
    <location>
        <begin position="26"/>
        <end position="484"/>
    </location>
</feature>
<keyword evidence="10" id="KW-0732">Signal</keyword>
<reference evidence="11 12" key="1">
    <citation type="submission" date="2019-03" db="EMBL/GenBank/DDBJ databases">
        <title>Genomic Encyclopedia of Type Strains, Phase IV (KMG-IV): sequencing the most valuable type-strain genomes for metagenomic binning, comparative biology and taxonomic classification.</title>
        <authorList>
            <person name="Goeker M."/>
        </authorList>
    </citation>
    <scope>NUCLEOTIDE SEQUENCE [LARGE SCALE GENOMIC DNA]</scope>
    <source>
        <strain evidence="11 12">DSM 101483</strain>
    </source>
</reference>
<proteinExistence type="inferred from homology"/>
<comment type="similarity">
    <text evidence="2">Belongs to the outer membrane factor (OMF) (TC 1.B.17) family.</text>
</comment>
<dbReference type="GO" id="GO:0015562">
    <property type="term" value="F:efflux transmembrane transporter activity"/>
    <property type="evidence" value="ECO:0007669"/>
    <property type="project" value="InterPro"/>
</dbReference>
<keyword evidence="5" id="KW-0812">Transmembrane</keyword>
<keyword evidence="7" id="KW-0998">Cell outer membrane</keyword>